<dbReference type="AlphaFoldDB" id="A0A9W7GN73"/>
<feature type="region of interest" description="Disordered" evidence="2">
    <location>
        <begin position="439"/>
        <end position="505"/>
    </location>
</feature>
<feature type="coiled-coil region" evidence="1">
    <location>
        <begin position="159"/>
        <end position="186"/>
    </location>
</feature>
<feature type="region of interest" description="Disordered" evidence="2">
    <location>
        <begin position="284"/>
        <end position="306"/>
    </location>
</feature>
<gene>
    <name evidence="3" type="ORF">TrCOL_g12343</name>
</gene>
<evidence type="ECO:0000256" key="1">
    <source>
        <dbReference type="SAM" id="Coils"/>
    </source>
</evidence>
<comment type="caution">
    <text evidence="3">The sequence shown here is derived from an EMBL/GenBank/DDBJ whole genome shotgun (WGS) entry which is preliminary data.</text>
</comment>
<accession>A0A9W7GN73</accession>
<feature type="region of interest" description="Disordered" evidence="2">
    <location>
        <begin position="129"/>
        <end position="154"/>
    </location>
</feature>
<evidence type="ECO:0000313" key="4">
    <source>
        <dbReference type="Proteomes" id="UP001165065"/>
    </source>
</evidence>
<evidence type="ECO:0000256" key="2">
    <source>
        <dbReference type="SAM" id="MobiDB-lite"/>
    </source>
</evidence>
<dbReference type="EMBL" id="BRYA01000362">
    <property type="protein sequence ID" value="GMI47841.1"/>
    <property type="molecule type" value="Genomic_DNA"/>
</dbReference>
<protein>
    <submittedName>
        <fullName evidence="3">Uncharacterized protein</fullName>
    </submittedName>
</protein>
<keyword evidence="1" id="KW-0175">Coiled coil</keyword>
<evidence type="ECO:0000313" key="3">
    <source>
        <dbReference type="EMBL" id="GMI47841.1"/>
    </source>
</evidence>
<sequence>MSITASNAASARSLYRSLRRVIVSLPKKPFEVEEDLEECREMFEVHPPSFEEAMTEGRKRLAFLTMKTGGVGGAGRVVYVTDDQGGFEKQEVSGTDNIGVVDKAKYSNWHGGNMDPDAVKRHQRGLKRESSVHSQITSMHRDQKASQNKVSDPVSRGEVSLLRKEIASLRNRVVELEQQQEETERDQRTARHMAALFEEYVMGWSREGSAIMKSHEGMKIQVESGEKLIVALAEKLIKVVGKSAEKLKEFEAIQKGHQNKLMDLDKGAREGLHKINQVKHLVEKGGGSASPTRANRRGTVRDGGGNKFATHFASDDQRFGEAEENRLIAVEDALETTREAIMSNVREIKLEVDSVWATMKRGNLEFGNLESVVKDMKECLLKNNLMSEQKKEDNTGGGTYSPAQQKLRKTVQRISIINSFKRAEKNKLKDNARKSLLVTKGEGEKGTAGGGVEGSEYDPATPKGWRDEASKATNMKDSNRKQSEGRVKRKTLAQTGESAFDFGAM</sequence>
<feature type="compositionally biased region" description="Basic and acidic residues" evidence="2">
    <location>
        <begin position="477"/>
        <end position="486"/>
    </location>
</feature>
<organism evidence="3 4">
    <name type="scientific">Triparma columacea</name>
    <dbReference type="NCBI Taxonomy" id="722753"/>
    <lineage>
        <taxon>Eukaryota</taxon>
        <taxon>Sar</taxon>
        <taxon>Stramenopiles</taxon>
        <taxon>Ochrophyta</taxon>
        <taxon>Bolidophyceae</taxon>
        <taxon>Parmales</taxon>
        <taxon>Triparmaceae</taxon>
        <taxon>Triparma</taxon>
    </lineage>
</organism>
<dbReference type="OrthoDB" id="10502609at2759"/>
<proteinExistence type="predicted"/>
<reference evidence="4" key="1">
    <citation type="journal article" date="2023" name="Commun. Biol.">
        <title>Genome analysis of Parmales, the sister group of diatoms, reveals the evolutionary specialization of diatoms from phago-mixotrophs to photoautotrophs.</title>
        <authorList>
            <person name="Ban H."/>
            <person name="Sato S."/>
            <person name="Yoshikawa S."/>
            <person name="Yamada K."/>
            <person name="Nakamura Y."/>
            <person name="Ichinomiya M."/>
            <person name="Sato N."/>
            <person name="Blanc-Mathieu R."/>
            <person name="Endo H."/>
            <person name="Kuwata A."/>
            <person name="Ogata H."/>
        </authorList>
    </citation>
    <scope>NUCLEOTIDE SEQUENCE [LARGE SCALE GENOMIC DNA]</scope>
</reference>
<name>A0A9W7GN73_9STRA</name>
<dbReference type="Proteomes" id="UP001165065">
    <property type="component" value="Unassembled WGS sequence"/>
</dbReference>
<keyword evidence="4" id="KW-1185">Reference proteome</keyword>